<feature type="compositionally biased region" description="Low complexity" evidence="3">
    <location>
        <begin position="261"/>
        <end position="285"/>
    </location>
</feature>
<name>A0AAW0T1R5_SCYPA</name>
<evidence type="ECO:0008006" key="6">
    <source>
        <dbReference type="Google" id="ProtNLM"/>
    </source>
</evidence>
<dbReference type="PANTHER" id="PTHR24073">
    <property type="entry name" value="DRAB5-RELATED"/>
    <property type="match status" value="1"/>
</dbReference>
<dbReference type="PRINTS" id="PR00449">
    <property type="entry name" value="RASTRNSFRMNG"/>
</dbReference>
<sequence>MANLANTMNKVKILVVGDSGVGKTSLVHLICHGEVLGNSSWTIGCSVEVRIHEFREGTPSQRPYFVEFWDVGGSGSHRNARHVFYTPVHGIILTHDLTNRKSQVNLHRWLAEVLLREASGGSGGGAGGGRNRSSLLVEDFDAENFGGFAQVPVFVVGTKLDLMGTYRSYNRSRGSTIAEECSADEINVNTQDPRSLAPGSSNAVKLSRFLDKVIEKQAVLRGEVDREGGGFSSYSSSYSFPPPPSSSSSSSLATSRRAKTSFSSISSPPVMPSSPTSPSSSYLIG</sequence>
<evidence type="ECO:0000313" key="5">
    <source>
        <dbReference type="Proteomes" id="UP001487740"/>
    </source>
</evidence>
<dbReference type="EMBL" id="JARAKH010000040">
    <property type="protein sequence ID" value="KAK8381346.1"/>
    <property type="molecule type" value="Genomic_DNA"/>
</dbReference>
<dbReference type="PROSITE" id="PS51419">
    <property type="entry name" value="RAB"/>
    <property type="match status" value="1"/>
</dbReference>
<evidence type="ECO:0000256" key="3">
    <source>
        <dbReference type="SAM" id="MobiDB-lite"/>
    </source>
</evidence>
<keyword evidence="1" id="KW-0547">Nucleotide-binding</keyword>
<dbReference type="AlphaFoldDB" id="A0AAW0T1R5"/>
<reference evidence="4 5" key="1">
    <citation type="submission" date="2023-03" db="EMBL/GenBank/DDBJ databases">
        <title>High-quality genome of Scylla paramamosain provides insights in environmental adaptation.</title>
        <authorList>
            <person name="Zhang L."/>
        </authorList>
    </citation>
    <scope>NUCLEOTIDE SEQUENCE [LARGE SCALE GENOMIC DNA]</scope>
    <source>
        <strain evidence="4">LZ_2023a</strain>
        <tissue evidence="4">Muscle</tissue>
    </source>
</reference>
<dbReference type="EMBL" id="JARAKH010000040">
    <property type="protein sequence ID" value="KAK8381348.1"/>
    <property type="molecule type" value="Genomic_DNA"/>
</dbReference>
<dbReference type="Pfam" id="PF08477">
    <property type="entry name" value="Roc"/>
    <property type="match status" value="1"/>
</dbReference>
<accession>A0AAW0T1R5</accession>
<organism evidence="4 5">
    <name type="scientific">Scylla paramamosain</name>
    <name type="common">Mud crab</name>
    <dbReference type="NCBI Taxonomy" id="85552"/>
    <lineage>
        <taxon>Eukaryota</taxon>
        <taxon>Metazoa</taxon>
        <taxon>Ecdysozoa</taxon>
        <taxon>Arthropoda</taxon>
        <taxon>Crustacea</taxon>
        <taxon>Multicrustacea</taxon>
        <taxon>Malacostraca</taxon>
        <taxon>Eumalacostraca</taxon>
        <taxon>Eucarida</taxon>
        <taxon>Decapoda</taxon>
        <taxon>Pleocyemata</taxon>
        <taxon>Brachyura</taxon>
        <taxon>Eubrachyura</taxon>
        <taxon>Portunoidea</taxon>
        <taxon>Portunidae</taxon>
        <taxon>Portuninae</taxon>
        <taxon>Scylla</taxon>
    </lineage>
</organism>
<dbReference type="SMART" id="SM00175">
    <property type="entry name" value="RAB"/>
    <property type="match status" value="1"/>
</dbReference>
<gene>
    <name evidence="4" type="ORF">O3P69_018436</name>
</gene>
<dbReference type="Proteomes" id="UP001487740">
    <property type="component" value="Unassembled WGS sequence"/>
</dbReference>
<keyword evidence="5" id="KW-1185">Reference proteome</keyword>
<evidence type="ECO:0000256" key="2">
    <source>
        <dbReference type="ARBA" id="ARBA00023134"/>
    </source>
</evidence>
<comment type="caution">
    <text evidence="4">The sequence shown here is derived from an EMBL/GenBank/DDBJ whole genome shotgun (WGS) entry which is preliminary data.</text>
</comment>
<proteinExistence type="predicted"/>
<protein>
    <recommendedName>
        <fullName evidence="6">Rab-like protein 3</fullName>
    </recommendedName>
</protein>
<evidence type="ECO:0000256" key="1">
    <source>
        <dbReference type="ARBA" id="ARBA00022741"/>
    </source>
</evidence>
<evidence type="ECO:0000313" key="4">
    <source>
        <dbReference type="EMBL" id="KAK8381346.1"/>
    </source>
</evidence>
<keyword evidence="2" id="KW-0342">GTP-binding</keyword>
<dbReference type="GO" id="GO:0005525">
    <property type="term" value="F:GTP binding"/>
    <property type="evidence" value="ECO:0007669"/>
    <property type="project" value="UniProtKB-KW"/>
</dbReference>
<dbReference type="Gene3D" id="3.40.50.300">
    <property type="entry name" value="P-loop containing nucleotide triphosphate hydrolases"/>
    <property type="match status" value="1"/>
</dbReference>
<dbReference type="InterPro" id="IPR027417">
    <property type="entry name" value="P-loop_NTPase"/>
</dbReference>
<feature type="region of interest" description="Disordered" evidence="3">
    <location>
        <begin position="232"/>
        <end position="285"/>
    </location>
</feature>
<dbReference type="SUPFAM" id="SSF52540">
    <property type="entry name" value="P-loop containing nucleoside triphosphate hydrolases"/>
    <property type="match status" value="1"/>
</dbReference>